<dbReference type="AlphaFoldDB" id="R7Q6A3"/>
<gene>
    <name evidence="1" type="ORF">CHC_T00001803001</name>
    <name evidence="2" type="ORF">CHC_T00001804001</name>
</gene>
<dbReference type="EMBL" id="HG001615">
    <property type="protein sequence ID" value="CDF32921.1"/>
    <property type="molecule type" value="Genomic_DNA"/>
</dbReference>
<reference evidence="3" key="1">
    <citation type="journal article" date="2013" name="Proc. Natl. Acad. Sci. U.S.A.">
        <title>Genome structure and metabolic features in the red seaweed Chondrus crispus shed light on evolution of the Archaeplastida.</title>
        <authorList>
            <person name="Collen J."/>
            <person name="Porcel B."/>
            <person name="Carre W."/>
            <person name="Ball S.G."/>
            <person name="Chaparro C."/>
            <person name="Tonon T."/>
            <person name="Barbeyron T."/>
            <person name="Michel G."/>
            <person name="Noel B."/>
            <person name="Valentin K."/>
            <person name="Elias M."/>
            <person name="Artiguenave F."/>
            <person name="Arun A."/>
            <person name="Aury J.M."/>
            <person name="Barbosa-Neto J.F."/>
            <person name="Bothwell J.H."/>
            <person name="Bouget F.Y."/>
            <person name="Brillet L."/>
            <person name="Cabello-Hurtado F."/>
            <person name="Capella-Gutierrez S."/>
            <person name="Charrier B."/>
            <person name="Cladiere L."/>
            <person name="Cock J.M."/>
            <person name="Coelho S.M."/>
            <person name="Colleoni C."/>
            <person name="Czjzek M."/>
            <person name="Da Silva C."/>
            <person name="Delage L."/>
            <person name="Denoeud F."/>
            <person name="Deschamps P."/>
            <person name="Dittami S.M."/>
            <person name="Gabaldon T."/>
            <person name="Gachon C.M."/>
            <person name="Groisillier A."/>
            <person name="Herve C."/>
            <person name="Jabbari K."/>
            <person name="Katinka M."/>
            <person name="Kloareg B."/>
            <person name="Kowalczyk N."/>
            <person name="Labadie K."/>
            <person name="Leblanc C."/>
            <person name="Lopez P.J."/>
            <person name="McLachlan D.H."/>
            <person name="Meslet-Cladiere L."/>
            <person name="Moustafa A."/>
            <person name="Nehr Z."/>
            <person name="Nyvall Collen P."/>
            <person name="Panaud O."/>
            <person name="Partensky F."/>
            <person name="Poulain J."/>
            <person name="Rensing S.A."/>
            <person name="Rousvoal S."/>
            <person name="Samson G."/>
            <person name="Symeonidi A."/>
            <person name="Weissenbach J."/>
            <person name="Zambounis A."/>
            <person name="Wincker P."/>
            <person name="Boyen C."/>
        </authorList>
    </citation>
    <scope>NUCLEOTIDE SEQUENCE [LARGE SCALE GENOMIC DNA]</scope>
    <source>
        <strain evidence="3">cv. Stackhouse</strain>
    </source>
</reference>
<reference evidence="2" key="2">
    <citation type="journal article" date="2013" name="Proc. Natl. Acad. Sci. U.S.A.">
        <title>Genome structure and metabolic features in the red seaweed Chondrus crispus shed light on evolution of the Archaeplastida.</title>
        <authorList>
            <person name="Collen J."/>
            <person name="Porcel B."/>
            <person name="Carre W."/>
            <person name="Ball S.G."/>
            <person name="Chaparro C."/>
            <person name="Tonon T."/>
            <person name="Barbeyron T."/>
            <person name="Michel G."/>
            <person name="Noel B."/>
            <person name="Valentin K."/>
            <person name="Elias M."/>
            <person name="Artiguenave F."/>
            <person name="Arun A."/>
            <person name="Aury J.M."/>
            <person name="Barbosa-Neto J.F."/>
            <person name="Bothwell J.H."/>
            <person name="Bouget F.Y."/>
            <person name="Brillet L."/>
            <person name="Cabello-Hurtado F."/>
            <person name="Capella-Gutierrez S."/>
            <person name="Charrier B."/>
            <person name="Cladiere L."/>
            <person name="Cock J.M."/>
            <person name="Coelho S.M."/>
            <person name="Colleoni C."/>
            <person name="Czjzek M."/>
            <person name="Da Silva C."/>
            <person name="Delage L."/>
            <person name="Denoeud F."/>
            <person name="Deschamps P."/>
            <person name="Dittami S.M."/>
            <person name="Gabalden T."/>
            <person name="Gachon C.M."/>
            <person name="Groisillier A."/>
            <person name="Herve C."/>
            <person name="Jabbari K."/>
            <person name="Katinka M."/>
            <person name="Kloareg B."/>
            <person name="Kowalczyk N."/>
            <person name="Labadie K."/>
            <person name="Leblanc C."/>
            <person name="Lopez P.J."/>
            <person name="McLachlan D.H."/>
            <person name="Meslet-Cladiere L."/>
            <person name="Moustafa A."/>
            <person name="Nehr Z."/>
            <person name="Nyvall Collen P."/>
            <person name="Panaud O."/>
            <person name="Partensky F."/>
            <person name="Poulain J."/>
            <person name="Rensing S.A."/>
            <person name="Rousvoal S."/>
            <person name="Samson G."/>
            <person name="Symeonidi A."/>
            <person name="Weissenbach J."/>
            <person name="Zambounis A."/>
            <person name="Wincker P."/>
            <person name="Boyen C."/>
        </authorList>
    </citation>
    <scope>NUCLEOTIDE SEQUENCE [LARGE SCALE GENOMIC DNA]</scope>
    <source>
        <strain evidence="2">Stackhouse</strain>
    </source>
</reference>
<protein>
    <submittedName>
        <fullName evidence="2">Uncharacterized protein</fullName>
    </submittedName>
</protein>
<dbReference type="GeneID" id="17320440"/>
<evidence type="ECO:0000313" key="3">
    <source>
        <dbReference type="Proteomes" id="UP000012073"/>
    </source>
</evidence>
<name>R7Q6A3_CHOCR</name>
<dbReference type="KEGG" id="ccp:CHC_T00001803001"/>
<dbReference type="RefSeq" id="XP_005712723.1">
    <property type="nucleotide sequence ID" value="XM_005712666.1"/>
</dbReference>
<proteinExistence type="predicted"/>
<dbReference type="Gramene" id="CDF32920">
    <property type="protein sequence ID" value="CDF32920"/>
    <property type="gene ID" value="CHC_T00001803001"/>
</dbReference>
<evidence type="ECO:0000313" key="2">
    <source>
        <dbReference type="EMBL" id="CDF32921.1"/>
    </source>
</evidence>
<sequence length="62" mass="7060">MCHFRVSSWKWVHESRFRVVVLVARACPLYIDERFYLTQLFSTVGGAIRPGAAVCATLALLF</sequence>
<reference evidence="2" key="3">
    <citation type="submission" date="2013-05" db="EMBL/GenBank/DDBJ databases">
        <authorList>
            <person name="Genoscope - CEA"/>
        </authorList>
    </citation>
    <scope>NUCLEOTIDE SEQUENCE</scope>
    <source>
        <strain evidence="2">Stackhouse</strain>
    </source>
</reference>
<organism evidence="2 3">
    <name type="scientific">Chondrus crispus</name>
    <name type="common">Carrageen Irish moss</name>
    <name type="synonym">Polymorpha crispa</name>
    <dbReference type="NCBI Taxonomy" id="2769"/>
    <lineage>
        <taxon>Eukaryota</taxon>
        <taxon>Rhodophyta</taxon>
        <taxon>Florideophyceae</taxon>
        <taxon>Rhodymeniophycidae</taxon>
        <taxon>Gigartinales</taxon>
        <taxon>Gigartinaceae</taxon>
        <taxon>Chondrus</taxon>
    </lineage>
</organism>
<dbReference type="KEGG" id="ccp:CHC_T00001804001"/>
<accession>R7Q6A3</accession>
<keyword evidence="3" id="KW-1185">Reference proteome</keyword>
<dbReference type="Proteomes" id="UP000012073">
    <property type="component" value="Unassembled WGS sequence"/>
</dbReference>
<dbReference type="RefSeq" id="XP_005712724.1">
    <property type="nucleotide sequence ID" value="XM_005712667.1"/>
</dbReference>
<dbReference type="GeneID" id="17320441"/>
<dbReference type="Gramene" id="CDF32921">
    <property type="protein sequence ID" value="CDF32921"/>
    <property type="gene ID" value="CHC_T00001804001"/>
</dbReference>
<evidence type="ECO:0000313" key="1">
    <source>
        <dbReference type="EMBL" id="CDF32920.1"/>
    </source>
</evidence>
<dbReference type="EMBL" id="HG001615">
    <property type="protein sequence ID" value="CDF32920.1"/>
    <property type="molecule type" value="Genomic_DNA"/>
</dbReference>